<dbReference type="EMBL" id="JAERQG010000001">
    <property type="protein sequence ID" value="MBL0765031.1"/>
    <property type="molecule type" value="Genomic_DNA"/>
</dbReference>
<dbReference type="InterPro" id="IPR036097">
    <property type="entry name" value="HisK_dim/P_sf"/>
</dbReference>
<reference evidence="8" key="1">
    <citation type="submission" date="2021-01" db="EMBL/GenBank/DDBJ databases">
        <title>Marivirga sp. nov., isolated from intertidal surface sediments.</title>
        <authorList>
            <person name="Zhang M."/>
        </authorList>
    </citation>
    <scope>NUCLEOTIDE SEQUENCE</scope>
    <source>
        <strain evidence="8">SM1354</strain>
    </source>
</reference>
<dbReference type="Pfam" id="PF02518">
    <property type="entry name" value="HATPase_c"/>
    <property type="match status" value="1"/>
</dbReference>
<evidence type="ECO:0000259" key="6">
    <source>
        <dbReference type="PROSITE" id="PS50109"/>
    </source>
</evidence>
<evidence type="ECO:0000256" key="5">
    <source>
        <dbReference type="ARBA" id="ARBA00022777"/>
    </source>
</evidence>
<keyword evidence="9" id="KW-1185">Reference proteome</keyword>
<accession>A0A937AE44</accession>
<protein>
    <recommendedName>
        <fullName evidence="2">histidine kinase</fullName>
        <ecNumber evidence="2">2.7.13.3</ecNumber>
    </recommendedName>
</protein>
<gene>
    <name evidence="8" type="ORF">JKP34_07190</name>
</gene>
<dbReference type="EC" id="2.7.13.3" evidence="2"/>
<dbReference type="PRINTS" id="PR00344">
    <property type="entry name" value="BCTRLSENSOR"/>
</dbReference>
<dbReference type="Pfam" id="PF08447">
    <property type="entry name" value="PAS_3"/>
    <property type="match status" value="1"/>
</dbReference>
<evidence type="ECO:0000313" key="9">
    <source>
        <dbReference type="Proteomes" id="UP000642920"/>
    </source>
</evidence>
<dbReference type="GO" id="GO:0000155">
    <property type="term" value="F:phosphorelay sensor kinase activity"/>
    <property type="evidence" value="ECO:0007669"/>
    <property type="project" value="InterPro"/>
</dbReference>
<name>A0A937AE44_9BACT</name>
<evidence type="ECO:0000256" key="1">
    <source>
        <dbReference type="ARBA" id="ARBA00000085"/>
    </source>
</evidence>
<dbReference type="InterPro" id="IPR035965">
    <property type="entry name" value="PAS-like_dom_sf"/>
</dbReference>
<dbReference type="SMART" id="SM00091">
    <property type="entry name" value="PAS"/>
    <property type="match status" value="1"/>
</dbReference>
<sequence>MGDKNYNYEDLFELSPDLFCIVSFDGFFKKVNSSVVNLLGYDTAELYARPVNSFVHPDDVKQTTEARASLTKGKFIKNFENKYLTKNGDTVWLSWTAKACPENKIIFAVAKDITEKKRIDLQVNDHITELTTANEKYKNLSYTTAHDLRPPIDNLISIINLIQTDIEANTKVNKLFKLLEQAVLKLKSSINSYIEDLKHTNLTQVEIESIDFKDCWTETLFSIRNMIESSKAVVKTNFEKAPSVNFNTDYLQSIFLNMVSNAVKYAQPNTKPEIFIYSFKEGETTKLVFEDKGLGMDMKSVKDKLFGLHQTFHKNNDSKGIGLYLVHTHVTSLGGSINVESKPNKGSKFTISFSNKLEVSA</sequence>
<dbReference type="Gene3D" id="3.30.565.10">
    <property type="entry name" value="Histidine kinase-like ATPase, C-terminal domain"/>
    <property type="match status" value="1"/>
</dbReference>
<feature type="domain" description="Histidine kinase" evidence="6">
    <location>
        <begin position="143"/>
        <end position="357"/>
    </location>
</feature>
<dbReference type="InterPro" id="IPR000014">
    <property type="entry name" value="PAS"/>
</dbReference>
<keyword evidence="3" id="KW-0597">Phosphoprotein</keyword>
<dbReference type="PANTHER" id="PTHR43304">
    <property type="entry name" value="PHYTOCHROME-LIKE PROTEIN CPH1"/>
    <property type="match status" value="1"/>
</dbReference>
<evidence type="ECO:0000256" key="3">
    <source>
        <dbReference type="ARBA" id="ARBA00022553"/>
    </source>
</evidence>
<dbReference type="AlphaFoldDB" id="A0A937AE44"/>
<evidence type="ECO:0000313" key="8">
    <source>
        <dbReference type="EMBL" id="MBL0765031.1"/>
    </source>
</evidence>
<evidence type="ECO:0000256" key="2">
    <source>
        <dbReference type="ARBA" id="ARBA00012438"/>
    </source>
</evidence>
<organism evidence="8 9">
    <name type="scientific">Marivirga atlantica</name>
    <dbReference type="NCBI Taxonomy" id="1548457"/>
    <lineage>
        <taxon>Bacteria</taxon>
        <taxon>Pseudomonadati</taxon>
        <taxon>Bacteroidota</taxon>
        <taxon>Cytophagia</taxon>
        <taxon>Cytophagales</taxon>
        <taxon>Marivirgaceae</taxon>
        <taxon>Marivirga</taxon>
    </lineage>
</organism>
<dbReference type="InterPro" id="IPR004358">
    <property type="entry name" value="Sig_transdc_His_kin-like_C"/>
</dbReference>
<dbReference type="SUPFAM" id="SSF55785">
    <property type="entry name" value="PYP-like sensor domain (PAS domain)"/>
    <property type="match status" value="1"/>
</dbReference>
<dbReference type="NCBIfam" id="TIGR00229">
    <property type="entry name" value="sensory_box"/>
    <property type="match status" value="1"/>
</dbReference>
<dbReference type="PROSITE" id="PS50112">
    <property type="entry name" value="PAS"/>
    <property type="match status" value="1"/>
</dbReference>
<keyword evidence="4" id="KW-0808">Transferase</keyword>
<evidence type="ECO:0000259" key="7">
    <source>
        <dbReference type="PROSITE" id="PS50112"/>
    </source>
</evidence>
<dbReference type="InterPro" id="IPR013655">
    <property type="entry name" value="PAS_fold_3"/>
</dbReference>
<dbReference type="CDD" id="cd00130">
    <property type="entry name" value="PAS"/>
    <property type="match status" value="1"/>
</dbReference>
<dbReference type="InterPro" id="IPR003594">
    <property type="entry name" value="HATPase_dom"/>
</dbReference>
<dbReference type="InterPro" id="IPR036890">
    <property type="entry name" value="HATPase_C_sf"/>
</dbReference>
<feature type="domain" description="PAS" evidence="7">
    <location>
        <begin position="4"/>
        <end position="74"/>
    </location>
</feature>
<dbReference type="Proteomes" id="UP000642920">
    <property type="component" value="Unassembled WGS sequence"/>
</dbReference>
<dbReference type="SUPFAM" id="SSF47384">
    <property type="entry name" value="Homodimeric domain of signal transducing histidine kinase"/>
    <property type="match status" value="1"/>
</dbReference>
<proteinExistence type="predicted"/>
<dbReference type="SUPFAM" id="SSF55874">
    <property type="entry name" value="ATPase domain of HSP90 chaperone/DNA topoisomerase II/histidine kinase"/>
    <property type="match status" value="1"/>
</dbReference>
<dbReference type="PROSITE" id="PS50109">
    <property type="entry name" value="HIS_KIN"/>
    <property type="match status" value="1"/>
</dbReference>
<dbReference type="InterPro" id="IPR052162">
    <property type="entry name" value="Sensor_kinase/Photoreceptor"/>
</dbReference>
<comment type="catalytic activity">
    <reaction evidence="1">
        <text>ATP + protein L-histidine = ADP + protein N-phospho-L-histidine.</text>
        <dbReference type="EC" id="2.7.13.3"/>
    </reaction>
</comment>
<dbReference type="InterPro" id="IPR005467">
    <property type="entry name" value="His_kinase_dom"/>
</dbReference>
<dbReference type="SMART" id="SM00387">
    <property type="entry name" value="HATPase_c"/>
    <property type="match status" value="1"/>
</dbReference>
<dbReference type="Gene3D" id="3.30.450.20">
    <property type="entry name" value="PAS domain"/>
    <property type="match status" value="1"/>
</dbReference>
<dbReference type="RefSeq" id="WP_201919151.1">
    <property type="nucleotide sequence ID" value="NZ_JAERQG010000001.1"/>
</dbReference>
<evidence type="ECO:0000256" key="4">
    <source>
        <dbReference type="ARBA" id="ARBA00022679"/>
    </source>
</evidence>
<dbReference type="PANTHER" id="PTHR43304:SF1">
    <property type="entry name" value="PAC DOMAIN-CONTAINING PROTEIN"/>
    <property type="match status" value="1"/>
</dbReference>
<keyword evidence="5" id="KW-0418">Kinase</keyword>
<comment type="caution">
    <text evidence="8">The sequence shown here is derived from an EMBL/GenBank/DDBJ whole genome shotgun (WGS) entry which is preliminary data.</text>
</comment>